<protein>
    <recommendedName>
        <fullName evidence="3">OsmC family peroxiredoxin</fullName>
    </recommendedName>
</protein>
<evidence type="ECO:0000313" key="2">
    <source>
        <dbReference type="Proteomes" id="UP000636956"/>
    </source>
</evidence>
<dbReference type="InterPro" id="IPR052924">
    <property type="entry name" value="OsmC/Ohr_hydroprdx_reductase"/>
</dbReference>
<dbReference type="Pfam" id="PF02566">
    <property type="entry name" value="OsmC"/>
    <property type="match status" value="1"/>
</dbReference>
<accession>A0A917PJZ0</accession>
<dbReference type="InterPro" id="IPR015946">
    <property type="entry name" value="KH_dom-like_a/b"/>
</dbReference>
<comment type="caution">
    <text evidence="1">The sequence shown here is derived from an EMBL/GenBank/DDBJ whole genome shotgun (WGS) entry which is preliminary data.</text>
</comment>
<dbReference type="InterPro" id="IPR003718">
    <property type="entry name" value="OsmC/Ohr_fam"/>
</dbReference>
<keyword evidence="2" id="KW-1185">Reference proteome</keyword>
<dbReference type="PANTHER" id="PTHR35368">
    <property type="entry name" value="HYDROPEROXIDE REDUCTASE"/>
    <property type="match status" value="1"/>
</dbReference>
<dbReference type="PANTHER" id="PTHR35368:SF1">
    <property type="entry name" value="HYDROPEROXIDE REDUCTASE"/>
    <property type="match status" value="1"/>
</dbReference>
<name>A0A917PJZ0_9MICO</name>
<dbReference type="RefSeq" id="WP_229662246.1">
    <property type="nucleotide sequence ID" value="NZ_BAABFW010000030.1"/>
</dbReference>
<dbReference type="SUPFAM" id="SSF82784">
    <property type="entry name" value="OsmC-like"/>
    <property type="match status" value="1"/>
</dbReference>
<dbReference type="AlphaFoldDB" id="A0A917PJZ0"/>
<sequence>MLLGSNHGLNAVELTLQALAYCYAVGNVANAAARGIEIARLDYEIEGDLDVRRFLGLEGQRPGFTKIRARGIVSSSNVTTEELDELSRYVQATSPVLDCLVNPIPVETTLEVV</sequence>
<evidence type="ECO:0000313" key="1">
    <source>
        <dbReference type="EMBL" id="GGJ81170.1"/>
    </source>
</evidence>
<organism evidence="1 2">
    <name type="scientific">Agromyces bauzanensis</name>
    <dbReference type="NCBI Taxonomy" id="1308924"/>
    <lineage>
        <taxon>Bacteria</taxon>
        <taxon>Bacillati</taxon>
        <taxon>Actinomycetota</taxon>
        <taxon>Actinomycetes</taxon>
        <taxon>Micrococcales</taxon>
        <taxon>Microbacteriaceae</taxon>
        <taxon>Agromyces</taxon>
    </lineage>
</organism>
<dbReference type="Proteomes" id="UP000636956">
    <property type="component" value="Unassembled WGS sequence"/>
</dbReference>
<evidence type="ECO:0008006" key="3">
    <source>
        <dbReference type="Google" id="ProtNLM"/>
    </source>
</evidence>
<dbReference type="InterPro" id="IPR036102">
    <property type="entry name" value="OsmC/Ohrsf"/>
</dbReference>
<dbReference type="Gene3D" id="3.30.300.20">
    <property type="match status" value="1"/>
</dbReference>
<reference evidence="1" key="1">
    <citation type="journal article" date="2014" name="Int. J. Syst. Evol. Microbiol.">
        <title>Complete genome sequence of Corynebacterium casei LMG S-19264T (=DSM 44701T), isolated from a smear-ripened cheese.</title>
        <authorList>
            <consortium name="US DOE Joint Genome Institute (JGI-PGF)"/>
            <person name="Walter F."/>
            <person name="Albersmeier A."/>
            <person name="Kalinowski J."/>
            <person name="Ruckert C."/>
        </authorList>
    </citation>
    <scope>NUCLEOTIDE SEQUENCE</scope>
    <source>
        <strain evidence="1">CGMCC 1.8984</strain>
    </source>
</reference>
<reference evidence="1" key="2">
    <citation type="submission" date="2020-09" db="EMBL/GenBank/DDBJ databases">
        <authorList>
            <person name="Sun Q."/>
            <person name="Zhou Y."/>
        </authorList>
    </citation>
    <scope>NUCLEOTIDE SEQUENCE</scope>
    <source>
        <strain evidence="1">CGMCC 1.8984</strain>
    </source>
</reference>
<proteinExistence type="predicted"/>
<gene>
    <name evidence="1" type="ORF">GCM10011372_19460</name>
</gene>
<dbReference type="EMBL" id="BMMD01000010">
    <property type="protein sequence ID" value="GGJ81170.1"/>
    <property type="molecule type" value="Genomic_DNA"/>
</dbReference>